<evidence type="ECO:0000313" key="1">
    <source>
        <dbReference type="EMBL" id="NEK96124.1"/>
    </source>
</evidence>
<dbReference type="AlphaFoldDB" id="A0A6P0F1Z4"/>
<comment type="caution">
    <text evidence="1">The sequence shown here is derived from an EMBL/GenBank/DDBJ whole genome shotgun (WGS) entry which is preliminary data.</text>
</comment>
<keyword evidence="3" id="KW-1185">Reference proteome</keyword>
<gene>
    <name evidence="2" type="ORF">G3R41_19065</name>
    <name evidence="1" type="ORF">GCU67_18415</name>
</gene>
<evidence type="ECO:0000313" key="3">
    <source>
        <dbReference type="Proteomes" id="UP000468828"/>
    </source>
</evidence>
<evidence type="ECO:0000313" key="2">
    <source>
        <dbReference type="EMBL" id="NEN53012.1"/>
    </source>
</evidence>
<evidence type="ECO:0000313" key="4">
    <source>
        <dbReference type="Proteomes" id="UP000471152"/>
    </source>
</evidence>
<sequence>MDIAGRFMVELARVSTGATDPRLLPDRLATATARALGVDAVGLTLAAQRPTSIGASGETAQLAEQLQFTVGSGPCLATVDSQTPVFAVESHLQRRWPFYHDLLHGQTPFRSVVAFPMNGGLSRVGAMVIYLTSPAGPLEFDALDAQSLVSLVSEELGASTAWAGPHQPGLQHWIDVPAARVRTTVWQAVGMVTEGLSLSGADALALLRARAYSTSRLVDEVAHDLVTDHLSVDELLADTPR</sequence>
<dbReference type="Gene3D" id="3.30.450.40">
    <property type="match status" value="1"/>
</dbReference>
<dbReference type="InterPro" id="IPR029016">
    <property type="entry name" value="GAF-like_dom_sf"/>
</dbReference>
<reference evidence="1 3" key="1">
    <citation type="submission" date="2020-01" db="EMBL/GenBank/DDBJ databases">
        <title>the WGS Modestobacter muralis CPCC 204518.</title>
        <authorList>
            <person name="Jiang Z."/>
        </authorList>
    </citation>
    <scope>NUCLEOTIDE SEQUENCE [LARGE SCALE GENOMIC DNA]</scope>
    <source>
        <strain evidence="1 3">DSM 100205</strain>
    </source>
</reference>
<protein>
    <submittedName>
        <fullName evidence="1">ANTAR domain-containing protein</fullName>
    </submittedName>
</protein>
<dbReference type="EMBL" id="JAAGWB010000057">
    <property type="protein sequence ID" value="NEN53012.1"/>
    <property type="molecule type" value="Genomic_DNA"/>
</dbReference>
<dbReference type="SUPFAM" id="SSF55781">
    <property type="entry name" value="GAF domain-like"/>
    <property type="match status" value="1"/>
</dbReference>
<dbReference type="EMBL" id="JAAGWH010000055">
    <property type="protein sequence ID" value="NEK96124.1"/>
    <property type="molecule type" value="Genomic_DNA"/>
</dbReference>
<dbReference type="Proteomes" id="UP000468828">
    <property type="component" value="Unassembled WGS sequence"/>
</dbReference>
<dbReference type="RefSeq" id="WP_163612810.1">
    <property type="nucleotide sequence ID" value="NZ_JAAGWB010000057.1"/>
</dbReference>
<dbReference type="Proteomes" id="UP000471152">
    <property type="component" value="Unassembled WGS sequence"/>
</dbReference>
<accession>A0A6P0F1Z4</accession>
<organism evidence="1 3">
    <name type="scientific">Modestobacter muralis</name>
    <dbReference type="NCBI Taxonomy" id="1608614"/>
    <lineage>
        <taxon>Bacteria</taxon>
        <taxon>Bacillati</taxon>
        <taxon>Actinomycetota</taxon>
        <taxon>Actinomycetes</taxon>
        <taxon>Geodermatophilales</taxon>
        <taxon>Geodermatophilaceae</taxon>
        <taxon>Modestobacter</taxon>
    </lineage>
</organism>
<reference evidence="2 4" key="2">
    <citation type="submission" date="2020-02" db="EMBL/GenBank/DDBJ databases">
        <title>The WGS of Modestobacter muralis DSM 100205.</title>
        <authorList>
            <person name="Jiang Z."/>
        </authorList>
    </citation>
    <scope>NUCLEOTIDE SEQUENCE [LARGE SCALE GENOMIC DNA]</scope>
    <source>
        <strain evidence="2 4">DSM 100205</strain>
    </source>
</reference>
<proteinExistence type="predicted"/>
<name>A0A6P0F1Z4_9ACTN</name>